<feature type="compositionally biased region" description="Polar residues" evidence="6">
    <location>
        <begin position="1959"/>
        <end position="1979"/>
    </location>
</feature>
<dbReference type="GO" id="GO:0005930">
    <property type="term" value="C:axoneme"/>
    <property type="evidence" value="ECO:0007669"/>
    <property type="project" value="UniProtKB-SubCell"/>
</dbReference>
<name>A0A836B8U7_9CHLO</name>
<feature type="region of interest" description="Disordered" evidence="6">
    <location>
        <begin position="1202"/>
        <end position="1238"/>
    </location>
</feature>
<feature type="region of interest" description="Disordered" evidence="6">
    <location>
        <begin position="3647"/>
        <end position="3684"/>
    </location>
</feature>
<feature type="region of interest" description="Disordered" evidence="6">
    <location>
        <begin position="86"/>
        <end position="121"/>
    </location>
</feature>
<feature type="region of interest" description="Disordered" evidence="6">
    <location>
        <begin position="3975"/>
        <end position="4013"/>
    </location>
</feature>
<keyword evidence="8" id="KW-1185">Reference proteome</keyword>
<feature type="compositionally biased region" description="Basic and acidic residues" evidence="6">
    <location>
        <begin position="28"/>
        <end position="52"/>
    </location>
</feature>
<feature type="compositionally biased region" description="Low complexity" evidence="6">
    <location>
        <begin position="3647"/>
        <end position="3683"/>
    </location>
</feature>
<feature type="region of interest" description="Disordered" evidence="6">
    <location>
        <begin position="1586"/>
        <end position="1823"/>
    </location>
</feature>
<feature type="compositionally biased region" description="Polar residues" evidence="6">
    <location>
        <begin position="3713"/>
        <end position="3729"/>
    </location>
</feature>
<feature type="region of interest" description="Disordered" evidence="6">
    <location>
        <begin position="3109"/>
        <end position="3137"/>
    </location>
</feature>
<dbReference type="SUPFAM" id="SSF52058">
    <property type="entry name" value="L domain-like"/>
    <property type="match status" value="1"/>
</dbReference>
<feature type="compositionally biased region" description="Low complexity" evidence="6">
    <location>
        <begin position="1150"/>
        <end position="1168"/>
    </location>
</feature>
<feature type="region of interest" description="Disordered" evidence="6">
    <location>
        <begin position="3298"/>
        <end position="3386"/>
    </location>
</feature>
<feature type="compositionally biased region" description="Low complexity" evidence="6">
    <location>
        <begin position="1713"/>
        <end position="1723"/>
    </location>
</feature>
<feature type="compositionally biased region" description="Low complexity" evidence="6">
    <location>
        <begin position="912"/>
        <end position="983"/>
    </location>
</feature>
<feature type="region of interest" description="Disordered" evidence="6">
    <location>
        <begin position="1840"/>
        <end position="1991"/>
    </location>
</feature>
<organism evidence="7 8">
    <name type="scientific">Chlamydomonas schloesseri</name>
    <dbReference type="NCBI Taxonomy" id="2026947"/>
    <lineage>
        <taxon>Eukaryota</taxon>
        <taxon>Viridiplantae</taxon>
        <taxon>Chlorophyta</taxon>
        <taxon>core chlorophytes</taxon>
        <taxon>Chlorophyceae</taxon>
        <taxon>CS clade</taxon>
        <taxon>Chlamydomonadales</taxon>
        <taxon>Chlamydomonadaceae</taxon>
        <taxon>Chlamydomonas</taxon>
    </lineage>
</organism>
<feature type="region of interest" description="Disordered" evidence="6">
    <location>
        <begin position="495"/>
        <end position="522"/>
    </location>
</feature>
<keyword evidence="3" id="KW-0677">Repeat</keyword>
<evidence type="ECO:0000256" key="6">
    <source>
        <dbReference type="SAM" id="MobiDB-lite"/>
    </source>
</evidence>
<feature type="region of interest" description="Disordered" evidence="6">
    <location>
        <begin position="3503"/>
        <end position="3526"/>
    </location>
</feature>
<evidence type="ECO:0000256" key="4">
    <source>
        <dbReference type="ARBA" id="ARBA00023273"/>
    </source>
</evidence>
<feature type="compositionally biased region" description="Acidic residues" evidence="6">
    <location>
        <begin position="1672"/>
        <end position="1703"/>
    </location>
</feature>
<feature type="coiled-coil region" evidence="5">
    <location>
        <begin position="2261"/>
        <end position="2457"/>
    </location>
</feature>
<feature type="compositionally biased region" description="Low complexity" evidence="6">
    <location>
        <begin position="3111"/>
        <end position="3130"/>
    </location>
</feature>
<feature type="compositionally biased region" description="Low complexity" evidence="6">
    <location>
        <begin position="1927"/>
        <end position="1944"/>
    </location>
</feature>
<dbReference type="OrthoDB" id="548339at2759"/>
<evidence type="ECO:0000256" key="5">
    <source>
        <dbReference type="SAM" id="Coils"/>
    </source>
</evidence>
<feature type="compositionally biased region" description="Acidic residues" evidence="6">
    <location>
        <begin position="3985"/>
        <end position="3994"/>
    </location>
</feature>
<feature type="region of interest" description="Disordered" evidence="6">
    <location>
        <begin position="564"/>
        <end position="827"/>
    </location>
</feature>
<feature type="region of interest" description="Disordered" evidence="6">
    <location>
        <begin position="1057"/>
        <end position="1080"/>
    </location>
</feature>
<comment type="subcellular location">
    <subcellularLocation>
        <location evidence="1">Cytoplasm</location>
        <location evidence="1">Cytoskeleton</location>
        <location evidence="1">Cilium axoneme</location>
    </subcellularLocation>
</comment>
<protein>
    <submittedName>
        <fullName evidence="7">Uncharacterized protein</fullName>
    </submittedName>
</protein>
<feature type="compositionally biased region" description="Low complexity" evidence="6">
    <location>
        <begin position="98"/>
        <end position="107"/>
    </location>
</feature>
<feature type="region of interest" description="Disordered" evidence="6">
    <location>
        <begin position="890"/>
        <end position="983"/>
    </location>
</feature>
<feature type="compositionally biased region" description="Pro residues" evidence="6">
    <location>
        <begin position="3558"/>
        <end position="3567"/>
    </location>
</feature>
<feature type="compositionally biased region" description="Polar residues" evidence="6">
    <location>
        <begin position="1910"/>
        <end position="1923"/>
    </location>
</feature>
<feature type="compositionally biased region" description="Polar residues" evidence="6">
    <location>
        <begin position="786"/>
        <end position="796"/>
    </location>
</feature>
<feature type="compositionally biased region" description="Acidic residues" evidence="6">
    <location>
        <begin position="1646"/>
        <end position="1656"/>
    </location>
</feature>
<evidence type="ECO:0000256" key="1">
    <source>
        <dbReference type="ARBA" id="ARBA00004430"/>
    </source>
</evidence>
<feature type="region of interest" description="Disordered" evidence="6">
    <location>
        <begin position="1337"/>
        <end position="1369"/>
    </location>
</feature>
<feature type="compositionally biased region" description="Low complexity" evidence="6">
    <location>
        <begin position="1279"/>
        <end position="1290"/>
    </location>
</feature>
<feature type="compositionally biased region" description="Low complexity" evidence="6">
    <location>
        <begin position="3350"/>
        <end position="3362"/>
    </location>
</feature>
<feature type="compositionally biased region" description="Polar residues" evidence="6">
    <location>
        <begin position="3432"/>
        <end position="3442"/>
    </location>
</feature>
<feature type="coiled-coil region" evidence="5">
    <location>
        <begin position="2071"/>
        <end position="2237"/>
    </location>
</feature>
<feature type="compositionally biased region" description="Low complexity" evidence="6">
    <location>
        <begin position="708"/>
        <end position="720"/>
    </location>
</feature>
<gene>
    <name evidence="7" type="ORF">HYH02_003784</name>
</gene>
<dbReference type="PANTHER" id="PTHR45973:SF9">
    <property type="entry name" value="LEUCINE-RICH REPEAT-CONTAINING PROTEIN 46"/>
    <property type="match status" value="1"/>
</dbReference>
<proteinExistence type="predicted"/>
<feature type="region of interest" description="Disordered" evidence="6">
    <location>
        <begin position="1"/>
        <end position="61"/>
    </location>
</feature>
<feature type="region of interest" description="Disordered" evidence="6">
    <location>
        <begin position="142"/>
        <end position="166"/>
    </location>
</feature>
<feature type="region of interest" description="Disordered" evidence="6">
    <location>
        <begin position="1149"/>
        <end position="1178"/>
    </location>
</feature>
<feature type="region of interest" description="Disordered" evidence="6">
    <location>
        <begin position="1522"/>
        <end position="1566"/>
    </location>
</feature>
<feature type="region of interest" description="Disordered" evidence="6">
    <location>
        <begin position="1263"/>
        <end position="1290"/>
    </location>
</feature>
<sequence length="4013" mass="416966">MVPGDYRPGSYAASYLQQQAESAARRASSTERQRAHREEAWEEGRRPERQESGDALLADQAAEPLANQGSYAAIAAAAATAANAAAVPSTGSPGRAASARGPGTRSPSPSPPRAPWDPSVSRPATTVLAQATQMRMARLKRLAQRQAQLQQPPPARGGGFSRSTTTTTTVATALQPSGGMRASGARASASGRLGRSPVLLSAVVQQQPQLYDRQRLSAVERFIDVVDELPARYRDAQVLYLSKNSLTSVSGLEQFEGLRVLGLADNLLAEPGQVEALAAACPRLEALSLEGNPLAMVPHYRSRVLLALPGLKALDGRPVTEEERAAAPGELAAEEATVAVLMRNACEVHKMASVVQRAQLHMELLHTMYSRGAVMQRVEALEDAAASAALGGGGGGGGRSLTRLVAMWDYEGGLGAEERRKIRGALLREVGRMYRQSRAAQGGGRSQPPTWEDAFAQVMLAQQQTTAALLDLLAQCQMAQDELLQSMAATTTTTTTTTTTSWSAAGGGGQESGGGAGGEGAARARLLREAEDDAERRLALRMEREGAMADMRRAAAARPTLKSALKRTAHQRQSADGAAMEAAAARRSGSGAGGSQRSREEGDDEGAALMGEISDEEEGMLARRRRQSPSPPRWQSARSSPPPPEAVERLMRARRGVVASPARAGAAPAPRSRPAASGHTADASSGGTSASKAPHSARPAARQPLPWSAGPGLAASAAAGSTGGSRSGSADRARPWLRRRSNSVDAASRRRVGSSAGGTAAAGSSMAAAHASEGELADARRRAASVSPNKRMQSPPLNHPAAWRPPGAAPPGWSSPAASPSSSPDYKVAAQAVARAAQAHLSEEQVAAGIRSDAALAAAAAGGLADGSSPVRHSGQWADLPERGVSASPEVLGRRHGHGQTWQGGAHHARRSLQGALSGSAAPSGATSGSSAPSSAQAARRGASGPAGPDGRAAAALRASSPAAPLAASPGTGTGARARPAAGGNAAGAAASWAQIDDLRRQVEESAAETARLRRIADLAAQPIPVRAPLQPADLDTRTTAPLHTTWQLQADIAPVAAPSRPHPASDAGPPYAQLQPPPWALVPPPAHAWAAGISATPASAQAGAPTFSPQPQPQAPPPSLQPHRSASGRSLDTAAQHPELFAALPRIFAPPAGAPPGASWPQPQAQSQHHHRPPHEDVEVSFTTAFQAGVQAPARPAAQLRLQPPPAGPTAGFGQEAAQLASASQQSAAPPAQEYAQPSAPLLPAQLQSEYAAATVAATAAAPPAGAGGSAPGGIWTPQPQQPAQELQEPTSLGGVSVLRASLDVLTPGSVQTSVNLPSVSSTPSFSRRLGEAASGAAGAGVGGGSISDAYGQPPQPHGYAQPDAPIETPMQPQMMTGTWGVVDTAGPMPRDSVDFPRPPTATSILATPAFTLYAPPGGAGTGVDTTRRPGGEVSFMGPGGATSTPAVAAAATPGSTIVSFNDAAGGTARVEVAEMITEDSAGYKDQHIHLHIHPATSSQQAPDTGGTDTSTPQLFLQSSVHERRRGGRDTAAAPPTQPPALFGGDTSSAAGTLGAIAPPGSPLHESLASGKVVYEKIERIKPAGASQPLAVSGGRAARSGGEVRSGKRRGPIASRGATSAGQPQGGGREGGGREAVLGFGYAYDDTEEASQEESEERKVSSRRRGSGPVEEADDGYSGEEDHDQAAEDDEDVSEDEEDDVARDDGRRPRRSNSSSTSGRSGRAPERRRAGSRSPHPSHRAAGSSRSPAAGMRQRDQDAREQAQYADLQRQLAEQAALSSQLEQQLAQMQGLPATGITGSAPAPPTSSLEPGAATLTHSGQAQALQTVAAAASPLRGPLAAAMAAEPPTGAAAGDDRALQPSGSQRERTQLPSVRRPATSDMLPTFQLAPARDTTSAAAPTAAPEAPRSLQQHTTTSFQASPSRLGAGAAAAGPQQGAAEASGTPTKHAPSSPAPAGTTRQQSGQQLYSDAHQVQHQQPRPLEGSEDLPPALRSISDQIQAQAARNRGLQEQIRFLHAQVVAEPPAAGPPPQQVTDAAAAAPLNTQLPSATAAGAGLTASSTDPLPAGSLRALEQQLVSLTLEREALERALVGEQGEVRLLQQELGLMGQVADALEESQAQLQETRLAVAHLQQEVVERDQQLDAGRAREAELLQQLADAREELVTEARRLEAEAAAAAVRHQQQLEEARVDAAERLASHEAASVAALAAAQAESAAAAAAALEQHTAQMQELADAHAEELAALRSAHAEEVAALSAQHAEQVQRDAEAAAAALAQAEERRAAEAAVAAEAAAAAAEALQEAVRTGRERLEAAEAAHKAQVEAAAELHRRQLQEAEERRLMEVEEARREGEQREAATRAAAAAAAEALAAAHAAEVAALQDRIRYTAEDLAAARREGEERAAALQAKLEEALVALGNERMAHSELRSQHTALEQVAADTRRQLEQLHDRLEMEQRREGAAELLARRTLLRRALWHWYGNGQLCAEEARGLQRAAEHFRRRACRAALRRWHVVTLRTRLLRRMLHERQAKLQRLVLVSLRAQVQERRHQARSDSIAAAHHGMRLLGRCLSAWRRLWRAHAKAVSHHDEDAAAAAVTHHRHRVLRTAIAIWHRHVHEHCLPKTQKKRRAVAAHRRRLLRRGLEGFRQQLDRRAAKRNSTARSIRRRRFSLLGRALGSWLGFMEAARRKRSLVAAAGLQFGHSLVRGWHRAAARSAAIRRGVEAMQASSGTRRLRTCLARWRAFLICRRQSALAKRLAGEHRRGAVLWRCLSAWLVLAQQSAARQLQVKGMHEYQRMLQAAIRWQRMVELSRRQAAVVERAVRLFRHRVLAATQRAVLRGWLDLVEGRRALMRSAAVGFVQAFLVFRMRRLFAEWHMLARRGAVARGRAAAEELRGRLEASEASVRAAFARLEAAAADCDALQQQLREAQSDVLHLKQQLQETERQLAETCAALEQAKMGMQARDTDLAARAEQLAALQEERGLLQEKTHTLRQQIAAGEVSVASLHEQASSLQRSLAAAQAQSRELGLQMKQQAAQYEEQLLAARDATALVRREADSLAAAAARAEQAAADGEAQLRSMRSSHESLVASLRQELRTREAHILQLTQRVNSMPTGATGPALAAAGRPATALRPPSPLPSASPLIDRSLVSGLAARTAAAARALRPTGGLLSGRPGAGAGARLMAGLHDDPSSSIETAALSTTTAITQGQQHEEEEEAAQWRERERLLAAAIASRERAPLFEPSTAAAIAAAATAAAAAVRPPSPAAPLRSYEPHGRKALTAAVATGAAATRLLRTSLVSQPLLQPTTQGTPGAAPAADVWTRSPDPPASSSPQPDAHPRPVAHRRGPHVTCAAAATARGNDAAGVTGGPGRGGGDDDADDASSDSSGVLQSAALEEAVAAAAERLRRSAAEAQQAEQSRQVGEADFLRRRAGILQQNPEQQRQQVLEERPDTRVSAEAQSRPYEDPVVAPAAAESTRAPGSSFMPPERVVSLAGGMAPEVGAAAAPAHASASTPRAAGAPSTARASAAAAEMDRSLDLAAQQLQVLSAQQQAYQRQLLLKPPPPSPPSQPEVTAQLPRPQQQPRQQSLVPAVPGGLPAAAAGGGGVEAEALQPELPALTAGIVSTLSNLREAMRLGQPVAFDSSWASGGASNAGIGRAQQQQQQQQHSAIVATSTSSASSHGSGANVPVAEATLRELLSAAPHSGERTAAGGGSTSWRPPSAPSSQAPTNFSAAGGLGGGGGASPGVSGESGDSRSAGAGIAVPSLHSVPASYRAASPAGSTSAGHAAAVGEAFAAGSFTVAAAIQAQHAARASGTWLRRSADGAEALSSSLGSLSAGTAPAALGGSAGSASGAASALQQLQQLNTDHASQQQQHGHNLLPRHPQQGRGPGGQQYADVGAEAAGGRGGAGQPPAAGAAFPEQGHELYMLAGAHVAAAVVQRRLQGSDTEEAVGVQQMLMTAAGQQGLGVLAGDGVDGQGAGTGAFSGDDDDEEDEALYLTDGSPSSTARSMARGV</sequence>
<evidence type="ECO:0000256" key="2">
    <source>
        <dbReference type="ARBA" id="ARBA00022614"/>
    </source>
</evidence>
<accession>A0A836B8U7</accession>
<feature type="compositionally biased region" description="Low complexity" evidence="6">
    <location>
        <begin position="1216"/>
        <end position="1238"/>
    </location>
</feature>
<feature type="compositionally biased region" description="Gly residues" evidence="6">
    <location>
        <begin position="3733"/>
        <end position="3742"/>
    </location>
</feature>
<reference evidence="7" key="1">
    <citation type="journal article" date="2020" name="bioRxiv">
        <title>Comparative genomics of Chlamydomonas.</title>
        <authorList>
            <person name="Craig R.J."/>
            <person name="Hasan A.R."/>
            <person name="Ness R.W."/>
            <person name="Keightley P.D."/>
        </authorList>
    </citation>
    <scope>NUCLEOTIDE SEQUENCE</scope>
    <source>
        <strain evidence="7">CCAP 11/173</strain>
    </source>
</reference>
<feature type="compositionally biased region" description="Low complexity" evidence="6">
    <location>
        <begin position="1763"/>
        <end position="1791"/>
    </location>
</feature>
<feature type="compositionally biased region" description="Polar residues" evidence="6">
    <location>
        <begin position="3864"/>
        <end position="3874"/>
    </location>
</feature>
<feature type="compositionally biased region" description="Low complexity" evidence="6">
    <location>
        <begin position="3298"/>
        <end position="3315"/>
    </location>
</feature>
<feature type="coiled-coil region" evidence="5">
    <location>
        <begin position="2903"/>
        <end position="3021"/>
    </location>
</feature>
<feature type="compositionally biased region" description="Low complexity" evidence="6">
    <location>
        <begin position="495"/>
        <end position="504"/>
    </location>
</feature>
<feature type="compositionally biased region" description="Low complexity" evidence="6">
    <location>
        <begin position="574"/>
        <end position="589"/>
    </location>
</feature>
<feature type="compositionally biased region" description="Low complexity" evidence="6">
    <location>
        <begin position="17"/>
        <end position="27"/>
    </location>
</feature>
<dbReference type="PANTHER" id="PTHR45973">
    <property type="entry name" value="PROTEIN PHOSPHATASE 1 REGULATORY SUBUNIT SDS22-RELATED"/>
    <property type="match status" value="1"/>
</dbReference>
<dbReference type="InterPro" id="IPR032675">
    <property type="entry name" value="LRR_dom_sf"/>
</dbReference>
<feature type="compositionally biased region" description="Gly residues" evidence="6">
    <location>
        <begin position="505"/>
        <end position="520"/>
    </location>
</feature>
<dbReference type="Gene3D" id="3.80.10.10">
    <property type="entry name" value="Ribonuclease Inhibitor"/>
    <property type="match status" value="1"/>
</dbReference>
<feature type="compositionally biased region" description="Low complexity" evidence="6">
    <location>
        <begin position="800"/>
        <end position="827"/>
    </location>
</feature>
<feature type="compositionally biased region" description="Low complexity" evidence="6">
    <location>
        <begin position="656"/>
        <end position="691"/>
    </location>
</feature>
<feature type="compositionally biased region" description="Low complexity" evidence="6">
    <location>
        <begin position="1840"/>
        <end position="1854"/>
    </location>
</feature>
<keyword evidence="4" id="KW-0966">Cell projection</keyword>
<keyword evidence="5" id="KW-0175">Coiled coil</keyword>
<feature type="region of interest" description="Disordered" evidence="6">
    <location>
        <begin position="3556"/>
        <end position="3603"/>
    </location>
</feature>
<feature type="region of interest" description="Disordered" evidence="6">
    <location>
        <begin position="1099"/>
        <end position="1132"/>
    </location>
</feature>
<evidence type="ECO:0000313" key="7">
    <source>
        <dbReference type="EMBL" id="KAG2451177.1"/>
    </source>
</evidence>
<feature type="region of interest" description="Disordered" evidence="6">
    <location>
        <begin position="3864"/>
        <end position="3914"/>
    </location>
</feature>
<feature type="compositionally biased region" description="Pro residues" evidence="6">
    <location>
        <begin position="1109"/>
        <end position="1121"/>
    </location>
</feature>
<feature type="region of interest" description="Disordered" evidence="6">
    <location>
        <begin position="864"/>
        <end position="883"/>
    </location>
</feature>
<dbReference type="Proteomes" id="UP000613740">
    <property type="component" value="Unassembled WGS sequence"/>
</dbReference>
<evidence type="ECO:0000256" key="3">
    <source>
        <dbReference type="ARBA" id="ARBA00022737"/>
    </source>
</evidence>
<dbReference type="InterPro" id="IPR050576">
    <property type="entry name" value="Cilia_flagella_integrity"/>
</dbReference>
<feature type="compositionally biased region" description="Basic and acidic residues" evidence="6">
    <location>
        <begin position="3443"/>
        <end position="3452"/>
    </location>
</feature>
<feature type="compositionally biased region" description="Low complexity" evidence="6">
    <location>
        <begin position="1741"/>
        <end position="1752"/>
    </location>
</feature>
<feature type="compositionally biased region" description="Low complexity" evidence="6">
    <location>
        <begin position="1890"/>
        <end position="1908"/>
    </location>
</feature>
<feature type="region of interest" description="Disordered" evidence="6">
    <location>
        <begin position="3431"/>
        <end position="3483"/>
    </location>
</feature>
<feature type="region of interest" description="Disordered" evidence="6">
    <location>
        <begin position="3702"/>
        <end position="3758"/>
    </location>
</feature>
<evidence type="ECO:0000313" key="8">
    <source>
        <dbReference type="Proteomes" id="UP000613740"/>
    </source>
</evidence>
<comment type="caution">
    <text evidence="7">The sequence shown here is derived from an EMBL/GenBank/DDBJ whole genome shotgun (WGS) entry which is preliminary data.</text>
</comment>
<feature type="compositionally biased region" description="Low complexity" evidence="6">
    <location>
        <begin position="1592"/>
        <end position="1604"/>
    </location>
</feature>
<keyword evidence="2" id="KW-0433">Leucine-rich repeat</keyword>
<feature type="compositionally biased region" description="Low complexity" evidence="6">
    <location>
        <begin position="3573"/>
        <end position="3598"/>
    </location>
</feature>
<feature type="compositionally biased region" description="Low complexity" evidence="6">
    <location>
        <begin position="753"/>
        <end position="771"/>
    </location>
</feature>
<dbReference type="EMBL" id="JAEHOD010000008">
    <property type="protein sequence ID" value="KAG2451177.1"/>
    <property type="molecule type" value="Genomic_DNA"/>
</dbReference>